<dbReference type="EMBL" id="JBAHYK010001011">
    <property type="protein sequence ID" value="KAL0570001.1"/>
    <property type="molecule type" value="Genomic_DNA"/>
</dbReference>
<sequence>QSGGDVSDPQTTPLLDHPDPDYEAILKTVITRNYRYHERYRRDVQRVRDIVAYLEFNNVQPPNGERLAANSSQSNLRAYVL</sequence>
<proteinExistence type="predicted"/>
<organism evidence="2 3">
    <name type="scientific">Marasmius crinis-equi</name>
    <dbReference type="NCBI Taxonomy" id="585013"/>
    <lineage>
        <taxon>Eukaryota</taxon>
        <taxon>Fungi</taxon>
        <taxon>Dikarya</taxon>
        <taxon>Basidiomycota</taxon>
        <taxon>Agaricomycotina</taxon>
        <taxon>Agaricomycetes</taxon>
        <taxon>Agaricomycetidae</taxon>
        <taxon>Agaricales</taxon>
        <taxon>Marasmiineae</taxon>
        <taxon>Marasmiaceae</taxon>
        <taxon>Marasmius</taxon>
    </lineage>
</organism>
<feature type="compositionally biased region" description="Polar residues" evidence="1">
    <location>
        <begin position="69"/>
        <end position="81"/>
    </location>
</feature>
<feature type="region of interest" description="Disordered" evidence="1">
    <location>
        <begin position="61"/>
        <end position="81"/>
    </location>
</feature>
<gene>
    <name evidence="2" type="ORF">V5O48_011957</name>
</gene>
<name>A0ABR3F462_9AGAR</name>
<feature type="non-terminal residue" evidence="2">
    <location>
        <position position="1"/>
    </location>
</feature>
<evidence type="ECO:0000313" key="2">
    <source>
        <dbReference type="EMBL" id="KAL0570001.1"/>
    </source>
</evidence>
<feature type="region of interest" description="Disordered" evidence="1">
    <location>
        <begin position="1"/>
        <end position="20"/>
    </location>
</feature>
<comment type="caution">
    <text evidence="2">The sequence shown here is derived from an EMBL/GenBank/DDBJ whole genome shotgun (WGS) entry which is preliminary data.</text>
</comment>
<dbReference type="Proteomes" id="UP001465976">
    <property type="component" value="Unassembled WGS sequence"/>
</dbReference>
<evidence type="ECO:0000256" key="1">
    <source>
        <dbReference type="SAM" id="MobiDB-lite"/>
    </source>
</evidence>
<protein>
    <submittedName>
        <fullName evidence="2">Uncharacterized protein</fullName>
    </submittedName>
</protein>
<evidence type="ECO:0000313" key="3">
    <source>
        <dbReference type="Proteomes" id="UP001465976"/>
    </source>
</evidence>
<reference evidence="2 3" key="1">
    <citation type="submission" date="2024-02" db="EMBL/GenBank/DDBJ databases">
        <title>A draft genome for the cacao thread blight pathogen Marasmius crinis-equi.</title>
        <authorList>
            <person name="Cohen S.P."/>
            <person name="Baruah I.K."/>
            <person name="Amoako-Attah I."/>
            <person name="Bukari Y."/>
            <person name="Meinhardt L.W."/>
            <person name="Bailey B.A."/>
        </authorList>
    </citation>
    <scope>NUCLEOTIDE SEQUENCE [LARGE SCALE GENOMIC DNA]</scope>
    <source>
        <strain evidence="2 3">GH-76</strain>
    </source>
</reference>
<keyword evidence="3" id="KW-1185">Reference proteome</keyword>
<accession>A0ABR3F462</accession>